<evidence type="ECO:0000256" key="2">
    <source>
        <dbReference type="ARBA" id="ARBA00007069"/>
    </source>
</evidence>
<feature type="transmembrane region" description="Helical" evidence="9">
    <location>
        <begin position="20"/>
        <end position="39"/>
    </location>
</feature>
<dbReference type="InterPro" id="IPR000515">
    <property type="entry name" value="MetI-like"/>
</dbReference>
<feature type="transmembrane region" description="Helical" evidence="9">
    <location>
        <begin position="91"/>
        <end position="110"/>
    </location>
</feature>
<dbReference type="GO" id="GO:0005886">
    <property type="term" value="C:plasma membrane"/>
    <property type="evidence" value="ECO:0007669"/>
    <property type="project" value="UniProtKB-SubCell"/>
</dbReference>
<dbReference type="PROSITE" id="PS50928">
    <property type="entry name" value="ABC_TM1"/>
    <property type="match status" value="1"/>
</dbReference>
<proteinExistence type="inferred from homology"/>
<dbReference type="KEGG" id="pmq:PM3016_4224"/>
<dbReference type="RefSeq" id="WP_014370818.1">
    <property type="nucleotide sequence ID" value="NC_016935.1"/>
</dbReference>
<feature type="transmembrane region" description="Helical" evidence="9">
    <location>
        <begin position="51"/>
        <end position="71"/>
    </location>
</feature>
<evidence type="ECO:0000256" key="10">
    <source>
        <dbReference type="RuleBase" id="RU365097"/>
    </source>
</evidence>
<comment type="function">
    <text evidence="10">Part of the binding-protein-dependent transport system for molybdenum; probably responsible for the translocation of the substrate across the membrane.</text>
</comment>
<dbReference type="Proteomes" id="UP000007523">
    <property type="component" value="Chromosome"/>
</dbReference>
<dbReference type="CDD" id="cd06261">
    <property type="entry name" value="TM_PBP2"/>
    <property type="match status" value="1"/>
</dbReference>
<evidence type="ECO:0000256" key="7">
    <source>
        <dbReference type="ARBA" id="ARBA00022989"/>
    </source>
</evidence>
<dbReference type="InterPro" id="IPR011867">
    <property type="entry name" value="ModB_ABC"/>
</dbReference>
<keyword evidence="5 10" id="KW-0500">Molybdenum</keyword>
<feature type="domain" description="ABC transmembrane type-1" evidence="11">
    <location>
        <begin position="13"/>
        <end position="217"/>
    </location>
</feature>
<evidence type="ECO:0000256" key="9">
    <source>
        <dbReference type="RuleBase" id="RU363032"/>
    </source>
</evidence>
<comment type="subcellular location">
    <subcellularLocation>
        <location evidence="1 9">Cell membrane</location>
        <topology evidence="1 9">Multi-pass membrane protein</topology>
    </subcellularLocation>
</comment>
<dbReference type="NCBIfam" id="TIGR02141">
    <property type="entry name" value="modB_ABC"/>
    <property type="match status" value="1"/>
</dbReference>
<dbReference type="HOGENOM" id="CLU_016047_14_3_9"/>
<evidence type="ECO:0000313" key="13">
    <source>
        <dbReference type="Proteomes" id="UP000007523"/>
    </source>
</evidence>
<gene>
    <name evidence="12" type="ORF">PM3016_4224</name>
</gene>
<keyword evidence="4 10" id="KW-1003">Cell membrane</keyword>
<sequence>MELTNWTEFTAPILLSLKVSVVASVFVLLLGGGAAWVMARRSFPGKTWVETAILLPLVLPPTVVGFLLLMLLGKKSWIGQLSELLFHRPIIFTWSAAVIASIVVAFPLVYQAMKTGFSAVNRDLEDAARSTGASEWQVLRHITLPLAWRSVVSAYILGFARGLGEFGATLMIAGNIPGQTQTLPTAIYIAVEAGSHTLAWYWAACIIAISFVMLLLANRRSTEK</sequence>
<keyword evidence="7 9" id="KW-1133">Transmembrane helix</keyword>
<dbReference type="InterPro" id="IPR035906">
    <property type="entry name" value="MetI-like_sf"/>
</dbReference>
<keyword evidence="8 9" id="KW-0472">Membrane</keyword>
<evidence type="ECO:0000256" key="8">
    <source>
        <dbReference type="ARBA" id="ARBA00023136"/>
    </source>
</evidence>
<dbReference type="PANTHER" id="PTHR30183:SF3">
    <property type="entry name" value="MOLYBDENUM TRANSPORT SYSTEM PERMEASE PROTEIN MODB"/>
    <property type="match status" value="1"/>
</dbReference>
<keyword evidence="6 9" id="KW-0812">Transmembrane</keyword>
<dbReference type="GO" id="GO:0015098">
    <property type="term" value="F:molybdate ion transmembrane transporter activity"/>
    <property type="evidence" value="ECO:0007669"/>
    <property type="project" value="UniProtKB-UniRule"/>
</dbReference>
<protein>
    <recommendedName>
        <fullName evidence="10">Molybdenum transport system permease</fullName>
    </recommendedName>
</protein>
<dbReference type="Pfam" id="PF00528">
    <property type="entry name" value="BPD_transp_1"/>
    <property type="match status" value="1"/>
</dbReference>
<comment type="similarity">
    <text evidence="2 10">Belongs to the binding-protein-dependent transport system permease family. CysTW subfamily.</text>
</comment>
<dbReference type="SUPFAM" id="SSF161098">
    <property type="entry name" value="MetI-like"/>
    <property type="match status" value="1"/>
</dbReference>
<accession>H6NMW0</accession>
<evidence type="ECO:0000313" key="12">
    <source>
        <dbReference type="EMBL" id="AFC31000.1"/>
    </source>
</evidence>
<evidence type="ECO:0000256" key="5">
    <source>
        <dbReference type="ARBA" id="ARBA00022505"/>
    </source>
</evidence>
<feature type="transmembrane region" description="Helical" evidence="9">
    <location>
        <begin position="199"/>
        <end position="217"/>
    </location>
</feature>
<organism evidence="12 13">
    <name type="scientific">Paenibacillus mucilaginosus 3016</name>
    <dbReference type="NCBI Taxonomy" id="1116391"/>
    <lineage>
        <taxon>Bacteria</taxon>
        <taxon>Bacillati</taxon>
        <taxon>Bacillota</taxon>
        <taxon>Bacilli</taxon>
        <taxon>Bacillales</taxon>
        <taxon>Paenibacillaceae</taxon>
        <taxon>Paenibacillus</taxon>
    </lineage>
</organism>
<dbReference type="AlphaFoldDB" id="H6NMW0"/>
<name>H6NMW0_9BACL</name>
<evidence type="ECO:0000256" key="1">
    <source>
        <dbReference type="ARBA" id="ARBA00004651"/>
    </source>
</evidence>
<keyword evidence="13" id="KW-1185">Reference proteome</keyword>
<dbReference type="NCBIfam" id="NF038017">
    <property type="entry name" value="ABC_perm1"/>
    <property type="match status" value="1"/>
</dbReference>
<dbReference type="PANTHER" id="PTHR30183">
    <property type="entry name" value="MOLYBDENUM TRANSPORT SYSTEM PERMEASE PROTEIN MODB"/>
    <property type="match status" value="1"/>
</dbReference>
<dbReference type="STRING" id="1116391.PM3016_4224"/>
<dbReference type="Gene3D" id="1.10.3720.10">
    <property type="entry name" value="MetI-like"/>
    <property type="match status" value="1"/>
</dbReference>
<feature type="transmembrane region" description="Helical" evidence="9">
    <location>
        <begin position="146"/>
        <end position="164"/>
    </location>
</feature>
<dbReference type="EMBL" id="CP003235">
    <property type="protein sequence ID" value="AFC31000.1"/>
    <property type="molecule type" value="Genomic_DNA"/>
</dbReference>
<evidence type="ECO:0000256" key="6">
    <source>
        <dbReference type="ARBA" id="ARBA00022692"/>
    </source>
</evidence>
<evidence type="ECO:0000259" key="11">
    <source>
        <dbReference type="PROSITE" id="PS50928"/>
    </source>
</evidence>
<reference evidence="12 13" key="1">
    <citation type="journal article" date="2012" name="J. Bacteriol.">
        <title>Complete Genome Sequence of Paenibacillus mucilaginosus 3016, a Bacterium Functional as Microbial Fertilizer.</title>
        <authorList>
            <person name="Ma M."/>
            <person name="Wang Z."/>
            <person name="Li L."/>
            <person name="Jiang X."/>
            <person name="Guan D."/>
            <person name="Cao F."/>
            <person name="Chen H."/>
            <person name="Wang X."/>
            <person name="Shen D."/>
            <person name="Du B."/>
            <person name="Li J."/>
        </authorList>
    </citation>
    <scope>NUCLEOTIDE SEQUENCE [LARGE SCALE GENOMIC DNA]</scope>
    <source>
        <strain evidence="12 13">3016</strain>
    </source>
</reference>
<keyword evidence="3 9" id="KW-0813">Transport</keyword>
<evidence type="ECO:0000256" key="3">
    <source>
        <dbReference type="ARBA" id="ARBA00022448"/>
    </source>
</evidence>
<dbReference type="InterPro" id="IPR049783">
    <property type="entry name" value="ABC_perm_TupB-like"/>
</dbReference>
<evidence type="ECO:0000256" key="4">
    <source>
        <dbReference type="ARBA" id="ARBA00022475"/>
    </source>
</evidence>